<dbReference type="Pfam" id="PF00501">
    <property type="entry name" value="AMP-binding"/>
    <property type="match status" value="1"/>
</dbReference>
<dbReference type="InterPro" id="IPR050237">
    <property type="entry name" value="ATP-dep_AMP-bd_enzyme"/>
</dbReference>
<keyword evidence="2" id="KW-0436">Ligase</keyword>
<dbReference type="EMBL" id="CP035704">
    <property type="protein sequence ID" value="QBB72284.1"/>
    <property type="molecule type" value="Genomic_DNA"/>
</dbReference>
<comment type="similarity">
    <text evidence="1">Belongs to the ATP-dependent AMP-binding enzyme family.</text>
</comment>
<dbReference type="Pfam" id="PF13193">
    <property type="entry name" value="AMP-binding_C"/>
    <property type="match status" value="1"/>
</dbReference>
<dbReference type="FunFam" id="3.30.300.30:FF:000008">
    <property type="entry name" value="2,3-dihydroxybenzoate-AMP ligase"/>
    <property type="match status" value="1"/>
</dbReference>
<dbReference type="KEGG" id="xbc:ELE36_18980"/>
<evidence type="ECO:0000259" key="4">
    <source>
        <dbReference type="Pfam" id="PF13193"/>
    </source>
</evidence>
<dbReference type="InterPro" id="IPR020845">
    <property type="entry name" value="AMP-binding_CS"/>
</dbReference>
<keyword evidence="6" id="KW-1185">Reference proteome</keyword>
<dbReference type="AlphaFoldDB" id="A0A411HP81"/>
<dbReference type="Proteomes" id="UP000291562">
    <property type="component" value="Chromosome"/>
</dbReference>
<dbReference type="Gene3D" id="3.30.300.30">
    <property type="match status" value="1"/>
</dbReference>
<dbReference type="PANTHER" id="PTHR43767:SF11">
    <property type="entry name" value="MEDIUM-CHAIN-FATTY-ACID--COA LIGASE"/>
    <property type="match status" value="1"/>
</dbReference>
<evidence type="ECO:0000313" key="6">
    <source>
        <dbReference type="Proteomes" id="UP000291562"/>
    </source>
</evidence>
<feature type="domain" description="AMP-dependent synthetase/ligase" evidence="3">
    <location>
        <begin position="13"/>
        <end position="389"/>
    </location>
</feature>
<evidence type="ECO:0000313" key="5">
    <source>
        <dbReference type="EMBL" id="QBB72284.1"/>
    </source>
</evidence>
<dbReference type="InterPro" id="IPR045851">
    <property type="entry name" value="AMP-bd_C_sf"/>
</dbReference>
<dbReference type="Gene3D" id="3.40.50.12780">
    <property type="entry name" value="N-terminal domain of ligase-like"/>
    <property type="match status" value="1"/>
</dbReference>
<organism evidence="5 6">
    <name type="scientific">Pseudolysobacter antarcticus</name>
    <dbReference type="NCBI Taxonomy" id="2511995"/>
    <lineage>
        <taxon>Bacteria</taxon>
        <taxon>Pseudomonadati</taxon>
        <taxon>Pseudomonadota</taxon>
        <taxon>Gammaproteobacteria</taxon>
        <taxon>Lysobacterales</taxon>
        <taxon>Rhodanobacteraceae</taxon>
        <taxon>Pseudolysobacter</taxon>
    </lineage>
</organism>
<protein>
    <submittedName>
        <fullName evidence="5">AMP-dependent synthetase</fullName>
    </submittedName>
</protein>
<feature type="domain" description="AMP-binding enzyme C-terminal" evidence="4">
    <location>
        <begin position="437"/>
        <end position="512"/>
    </location>
</feature>
<dbReference type="InterPro" id="IPR042099">
    <property type="entry name" value="ANL_N_sf"/>
</dbReference>
<dbReference type="GO" id="GO:0016877">
    <property type="term" value="F:ligase activity, forming carbon-sulfur bonds"/>
    <property type="evidence" value="ECO:0007669"/>
    <property type="project" value="UniProtKB-ARBA"/>
</dbReference>
<dbReference type="InterPro" id="IPR000873">
    <property type="entry name" value="AMP-dep_synth/lig_dom"/>
</dbReference>
<evidence type="ECO:0000259" key="3">
    <source>
        <dbReference type="Pfam" id="PF00501"/>
    </source>
</evidence>
<dbReference type="RefSeq" id="WP_129836106.1">
    <property type="nucleotide sequence ID" value="NZ_CP035704.1"/>
</dbReference>
<name>A0A411HP81_9GAMM</name>
<evidence type="ECO:0000256" key="1">
    <source>
        <dbReference type="ARBA" id="ARBA00006432"/>
    </source>
</evidence>
<evidence type="ECO:0000256" key="2">
    <source>
        <dbReference type="ARBA" id="ARBA00022598"/>
    </source>
</evidence>
<gene>
    <name evidence="5" type="ORF">ELE36_18980</name>
</gene>
<dbReference type="PROSITE" id="PS00455">
    <property type="entry name" value="AMP_BINDING"/>
    <property type="match status" value="1"/>
</dbReference>
<accession>A0A411HP81</accession>
<dbReference type="OrthoDB" id="9803968at2"/>
<sequence>MQSYALTIDKFLDHAAKWSGAREVISADTEVTRRTNYAVLRERSNRLSGALRTLGLSLGDRVGTLAWNTQHHFEMYYATMGAGLICHTLNPRYTAAHLAAIINEAQDRALAVASNLIALLSELLPLCPTIEHVILMDGSAPENFPTRDSRATLWLHDTLLDERGAAVAWGDFAETTPAGLCYTSGTTGAPKGALYTHRSNYLHTLHALQPDAIALSGRDTVLLAVPMFHANGWGLPFAAPAVGARLVLPGRNADGASLTKLMRDEAVTFAAGVHTLWLGVIDHLDAVNGELPDLERILIGGSKCPDALIRRMQDCLGVRVQTSWGMTEMSPLGSIAAPHARASAKLGSGRPPLGVDLKLTDANGTPLPAQRDAVGHLKVKGASVVDRYYGAEIDVLDNEGYFDTGDLASIDDEGNLTICGRSKDLIKSGGEWINPAEIEDIVGHHPAVALVAVIGRADPKWGERPVLVVEIRAGQTVAATELLAGLKGKVADWWIPDAVEQVSPMPLAATGKIDKQQLRARYTQASNVEE</sequence>
<dbReference type="SUPFAM" id="SSF56801">
    <property type="entry name" value="Acetyl-CoA synthetase-like"/>
    <property type="match status" value="1"/>
</dbReference>
<dbReference type="PANTHER" id="PTHR43767">
    <property type="entry name" value="LONG-CHAIN-FATTY-ACID--COA LIGASE"/>
    <property type="match status" value="1"/>
</dbReference>
<proteinExistence type="inferred from homology"/>
<reference evidence="5 6" key="1">
    <citation type="submission" date="2019-01" db="EMBL/GenBank/DDBJ databases">
        <title>Pseudolysobacter antarctica gen. nov., sp. nov., isolated from Fildes Peninsula, Antarctica.</title>
        <authorList>
            <person name="Wei Z."/>
            <person name="Peng F."/>
        </authorList>
    </citation>
    <scope>NUCLEOTIDE SEQUENCE [LARGE SCALE GENOMIC DNA]</scope>
    <source>
        <strain evidence="5 6">AQ6-296</strain>
    </source>
</reference>
<dbReference type="InterPro" id="IPR025110">
    <property type="entry name" value="AMP-bd_C"/>
</dbReference>